<protein>
    <recommendedName>
        <fullName evidence="3">Large ribosomal RNA subunit accumulation protein YceD</fullName>
    </recommendedName>
    <alternativeName>
        <fullName evidence="5">23S rRNA accumulation protein YceD</fullName>
    </alternativeName>
</protein>
<comment type="similarity">
    <text evidence="2">Belongs to the DUF177 domain family.</text>
</comment>
<dbReference type="Pfam" id="PF02620">
    <property type="entry name" value="YceD"/>
    <property type="match status" value="1"/>
</dbReference>
<name>A0A948WXI6_9GAMM</name>
<evidence type="ECO:0000256" key="2">
    <source>
        <dbReference type="ARBA" id="ARBA00010740"/>
    </source>
</evidence>
<comment type="function">
    <text evidence="1">Plays a role in synthesis, processing and/or stability of 23S rRNA.</text>
</comment>
<comment type="caution">
    <text evidence="6">The sequence shown here is derived from an EMBL/GenBank/DDBJ whole genome shotgun (WGS) entry which is preliminary data.</text>
</comment>
<dbReference type="InterPro" id="IPR003772">
    <property type="entry name" value="YceD"/>
</dbReference>
<organism evidence="6 7">
    <name type="scientific">Candidatus Anaerobiospirillum pullicola</name>
    <dbReference type="NCBI Taxonomy" id="2838451"/>
    <lineage>
        <taxon>Bacteria</taxon>
        <taxon>Pseudomonadati</taxon>
        <taxon>Pseudomonadota</taxon>
        <taxon>Gammaproteobacteria</taxon>
        <taxon>Aeromonadales</taxon>
        <taxon>Succinivibrionaceae</taxon>
        <taxon>Anaerobiospirillum</taxon>
    </lineage>
</organism>
<evidence type="ECO:0000256" key="1">
    <source>
        <dbReference type="ARBA" id="ARBA00002868"/>
    </source>
</evidence>
<sequence>MPTASVLLPQEIDLDKSIALNSVYKQARLDAALLPRLAQSCVRLEGDVLADVSFENDLNSMRLIKGHVSADVVLTCQRCGDDYVEHLELDFVLTPDLERAKAYHLEHKYEFIDDDGSGKIDLYNLIEDSLILEIPSFPKHPEDSPECAVAGNSWSYGEVEEDEGSNPFAALASLKGKLGDADK</sequence>
<accession>A0A948WXI6</accession>
<dbReference type="PANTHER" id="PTHR38099">
    <property type="entry name" value="LARGE RIBOSOMAL RNA SUBUNIT ACCUMULATION PROTEIN YCED"/>
    <property type="match status" value="1"/>
</dbReference>
<evidence type="ECO:0000256" key="5">
    <source>
        <dbReference type="ARBA" id="ARBA00031841"/>
    </source>
</evidence>
<dbReference type="PANTHER" id="PTHR38099:SF1">
    <property type="entry name" value="LARGE RIBOSOMAL RNA SUBUNIT ACCUMULATION PROTEIN YCED"/>
    <property type="match status" value="1"/>
</dbReference>
<proteinExistence type="inferred from homology"/>
<keyword evidence="4" id="KW-0690">Ribosome biogenesis</keyword>
<dbReference type="AlphaFoldDB" id="A0A948WXI6"/>
<dbReference type="GO" id="GO:0042254">
    <property type="term" value="P:ribosome biogenesis"/>
    <property type="evidence" value="ECO:0007669"/>
    <property type="project" value="UniProtKB-KW"/>
</dbReference>
<evidence type="ECO:0000256" key="3">
    <source>
        <dbReference type="ARBA" id="ARBA00015716"/>
    </source>
</evidence>
<dbReference type="Proteomes" id="UP000733611">
    <property type="component" value="Unassembled WGS sequence"/>
</dbReference>
<evidence type="ECO:0000313" key="6">
    <source>
        <dbReference type="EMBL" id="MBU3843850.1"/>
    </source>
</evidence>
<dbReference type="GO" id="GO:0005829">
    <property type="term" value="C:cytosol"/>
    <property type="evidence" value="ECO:0007669"/>
    <property type="project" value="TreeGrafter"/>
</dbReference>
<reference evidence="6" key="2">
    <citation type="submission" date="2021-04" db="EMBL/GenBank/DDBJ databases">
        <authorList>
            <person name="Gilroy R."/>
        </authorList>
    </citation>
    <scope>NUCLEOTIDE SEQUENCE</scope>
    <source>
        <strain evidence="6">378</strain>
    </source>
</reference>
<evidence type="ECO:0000313" key="7">
    <source>
        <dbReference type="Proteomes" id="UP000733611"/>
    </source>
</evidence>
<reference evidence="6" key="1">
    <citation type="journal article" date="2021" name="PeerJ">
        <title>Extensive microbial diversity within the chicken gut microbiome revealed by metagenomics and culture.</title>
        <authorList>
            <person name="Gilroy R."/>
            <person name="Ravi A."/>
            <person name="Getino M."/>
            <person name="Pursley I."/>
            <person name="Horton D.L."/>
            <person name="Alikhan N.F."/>
            <person name="Baker D."/>
            <person name="Gharbi K."/>
            <person name="Hall N."/>
            <person name="Watson M."/>
            <person name="Adriaenssens E.M."/>
            <person name="Foster-Nyarko E."/>
            <person name="Jarju S."/>
            <person name="Secka A."/>
            <person name="Antonio M."/>
            <person name="Oren A."/>
            <person name="Chaudhuri R.R."/>
            <person name="La Ragione R."/>
            <person name="Hildebrand F."/>
            <person name="Pallen M.J."/>
        </authorList>
    </citation>
    <scope>NUCLEOTIDE SEQUENCE</scope>
    <source>
        <strain evidence="6">378</strain>
    </source>
</reference>
<evidence type="ECO:0000256" key="4">
    <source>
        <dbReference type="ARBA" id="ARBA00022517"/>
    </source>
</evidence>
<dbReference type="InterPro" id="IPR039255">
    <property type="entry name" value="YceD_bac"/>
</dbReference>
<gene>
    <name evidence="6" type="ORF">H9847_03110</name>
</gene>
<dbReference type="EMBL" id="JAHLFE010000058">
    <property type="protein sequence ID" value="MBU3843850.1"/>
    <property type="molecule type" value="Genomic_DNA"/>
</dbReference>